<dbReference type="EnsemblMetazoa" id="XM_008190783.1">
    <property type="protein sequence ID" value="XP_008189005.1"/>
    <property type="gene ID" value="LOC103311204"/>
</dbReference>
<dbReference type="InterPro" id="IPR029055">
    <property type="entry name" value="Ntn_hydrolases_N"/>
</dbReference>
<sequence length="273" mass="29257">MVCWPCAKAEQSSKRDSNSDFMGDSEALTLAQELGGTPLPINPLAARCDSLCRDGIPVTASQAAATAAKQHELQHQPGFAATFLPDGSVPIAGSRFTQPALANTLSMLCDHGLESFYRGELAHHLAREMSALGMPITLEDLQTHKARRCTPLHLAHSEGDIWNMTPPTQGLVSLAILGITDRLNMAGADEAQTVHRIVEATKKAFALRDKHITDPRHIDIDVQSLLDAEHLSTLAAQVDEHQAAAWGIGRGPGDTVWMGVMDSSGLAVSFIQS</sequence>
<organism evidence="1">
    <name type="scientific">Acyrthosiphon pisum</name>
    <name type="common">Pea aphid</name>
    <dbReference type="NCBI Taxonomy" id="7029"/>
    <lineage>
        <taxon>Eukaryota</taxon>
        <taxon>Metazoa</taxon>
        <taxon>Ecdysozoa</taxon>
        <taxon>Arthropoda</taxon>
        <taxon>Hexapoda</taxon>
        <taxon>Insecta</taxon>
        <taxon>Pterygota</taxon>
        <taxon>Neoptera</taxon>
        <taxon>Paraneoptera</taxon>
        <taxon>Hemiptera</taxon>
        <taxon>Sternorrhyncha</taxon>
        <taxon>Aphidomorpha</taxon>
        <taxon>Aphidoidea</taxon>
        <taxon>Aphididae</taxon>
        <taxon>Macrosiphini</taxon>
        <taxon>Acyrthosiphon</taxon>
    </lineage>
</organism>
<evidence type="ECO:0008006" key="2">
    <source>
        <dbReference type="Google" id="ProtNLM"/>
    </source>
</evidence>
<dbReference type="InterPro" id="IPR043138">
    <property type="entry name" value="GGT_lsub"/>
</dbReference>
<dbReference type="AlphaFoldDB" id="A0A8R2FEH8"/>
<protein>
    <recommendedName>
        <fullName evidence="2">Gamma-glutamyltransferase</fullName>
    </recommendedName>
</protein>
<dbReference type="InterPro" id="IPR052896">
    <property type="entry name" value="GGT-like_enzyme"/>
</dbReference>
<dbReference type="Pfam" id="PF01019">
    <property type="entry name" value="G_glu_transpept"/>
    <property type="match status" value="1"/>
</dbReference>
<dbReference type="Gene3D" id="1.10.246.130">
    <property type="match status" value="1"/>
</dbReference>
<evidence type="ECO:0000313" key="1">
    <source>
        <dbReference type="EnsemblMetazoa" id="XP_008189005.1"/>
    </source>
</evidence>
<proteinExistence type="predicted"/>
<dbReference type="PANTHER" id="PTHR43881:SF5">
    <property type="entry name" value="GAMMA-GLUTAMYLTRANSPEPTIDASE"/>
    <property type="match status" value="1"/>
</dbReference>
<dbReference type="PANTHER" id="PTHR43881">
    <property type="entry name" value="GAMMA-GLUTAMYLTRANSPEPTIDASE (AFU_ORTHOLOGUE AFUA_4G13580)"/>
    <property type="match status" value="1"/>
</dbReference>
<name>A0A8R2FEH8_ACYPI</name>
<dbReference type="SUPFAM" id="SSF56235">
    <property type="entry name" value="N-terminal nucleophile aminohydrolases (Ntn hydrolases)"/>
    <property type="match status" value="1"/>
</dbReference>
<accession>A0A8R2FEH8</accession>
<reference evidence="1" key="1">
    <citation type="submission" date="2022-06" db="UniProtKB">
        <authorList>
            <consortium name="EnsemblMetazoa"/>
        </authorList>
    </citation>
    <scope>IDENTIFICATION</scope>
</reference>